<evidence type="ECO:0000256" key="1">
    <source>
        <dbReference type="SAM" id="Coils"/>
    </source>
</evidence>
<sequence length="69" mass="7970">YIHDKRIEEAYRKPLRLREIDSDIASASVRQAYRLMDGDENALAALRLAMEDYKEQRAALLSTLGYPLD</sequence>
<dbReference type="AlphaFoldDB" id="A0AAW4WY09"/>
<reference evidence="2" key="1">
    <citation type="submission" date="2021-10" db="EMBL/GenBank/DDBJ databases">
        <title>Collection of gut derived symbiotic bacterial strains cultured from healthy donors.</title>
        <authorList>
            <person name="Lin H."/>
            <person name="Littmann E."/>
            <person name="Claire K."/>
            <person name="Pamer E."/>
        </authorList>
    </citation>
    <scope>NUCLEOTIDE SEQUENCE</scope>
    <source>
        <strain evidence="2">MSK.22.92</strain>
    </source>
</reference>
<feature type="non-terminal residue" evidence="2">
    <location>
        <position position="69"/>
    </location>
</feature>
<feature type="coiled-coil region" evidence="1">
    <location>
        <begin position="36"/>
        <end position="63"/>
    </location>
</feature>
<evidence type="ECO:0000313" key="2">
    <source>
        <dbReference type="EMBL" id="MCC2749158.1"/>
    </source>
</evidence>
<evidence type="ECO:0000313" key="3">
    <source>
        <dbReference type="Proteomes" id="UP001197847"/>
    </source>
</evidence>
<protein>
    <submittedName>
        <fullName evidence="2">DNA replication protein DnaC</fullName>
    </submittedName>
</protein>
<organism evidence="2 3">
    <name type="scientific">Agathobacter rectalis</name>
    <dbReference type="NCBI Taxonomy" id="39491"/>
    <lineage>
        <taxon>Bacteria</taxon>
        <taxon>Bacillati</taxon>
        <taxon>Bacillota</taxon>
        <taxon>Clostridia</taxon>
        <taxon>Lachnospirales</taxon>
        <taxon>Lachnospiraceae</taxon>
        <taxon>Agathobacter</taxon>
    </lineage>
</organism>
<accession>A0AAW4WY09</accession>
<name>A0AAW4WY09_9FIRM</name>
<keyword evidence="1" id="KW-0175">Coiled coil</keyword>
<dbReference type="EMBL" id="JAJFBX010000626">
    <property type="protein sequence ID" value="MCC2749158.1"/>
    <property type="molecule type" value="Genomic_DNA"/>
</dbReference>
<dbReference type="Proteomes" id="UP001197847">
    <property type="component" value="Unassembled WGS sequence"/>
</dbReference>
<comment type="caution">
    <text evidence="2">The sequence shown here is derived from an EMBL/GenBank/DDBJ whole genome shotgun (WGS) entry which is preliminary data.</text>
</comment>
<feature type="non-terminal residue" evidence="2">
    <location>
        <position position="1"/>
    </location>
</feature>
<gene>
    <name evidence="2" type="ORF">LK487_19495</name>
</gene>
<proteinExistence type="predicted"/>